<accession>A0A7J6NEL1</accession>
<dbReference type="InterPro" id="IPR027417">
    <property type="entry name" value="P-loop_NTPase"/>
</dbReference>
<dbReference type="GO" id="GO:0003924">
    <property type="term" value="F:GTPase activity"/>
    <property type="evidence" value="ECO:0007669"/>
    <property type="project" value="InterPro"/>
</dbReference>
<evidence type="ECO:0000256" key="1">
    <source>
        <dbReference type="ARBA" id="ARBA00023054"/>
    </source>
</evidence>
<evidence type="ECO:0000256" key="3">
    <source>
        <dbReference type="SAM" id="MobiDB-lite"/>
    </source>
</evidence>
<feature type="domain" description="J" evidence="4">
    <location>
        <begin position="14"/>
        <end position="75"/>
    </location>
</feature>
<feature type="region of interest" description="Disordered" evidence="3">
    <location>
        <begin position="387"/>
        <end position="409"/>
    </location>
</feature>
<dbReference type="GO" id="GO:0005525">
    <property type="term" value="F:GTP binding"/>
    <property type="evidence" value="ECO:0007669"/>
    <property type="project" value="InterPro"/>
</dbReference>
<dbReference type="PROSITE" id="PS51419">
    <property type="entry name" value="RAB"/>
    <property type="match status" value="1"/>
</dbReference>
<sequence length="1202" mass="138261">MSTSSSHTTRGGGGYYNLLAVNRDASVDDIKRAYKRAALIHHPDKGGDEEMFKLIKQAFEVLSNTNTRFMYNKSNKSDGIIMSRKQEQQNRDDDNGKGCSRSVDDNSSSSKGTRQQQQQTNSHLREDDDDEVYSVMSIKELKGRLMKMGIRHEDCIEKHDLIQRLLLSTTKASTVYKTAPGRPSRRGVGRGGGGIEHNDDEDYRPNGRDVYTCKGMDDNIIIDNTNIDNPMHLLAAPRYKIITMGAEAVGKSCIVKRYCEGRFIKRYISTIGIDYGVKGIRYTSNSDMNNGVMKINLFDMAGHDEFKDIRMEFYDNIQGGILVYDVTSIASFRALDGWLNEITSSSSSARGYNDDDDDSNSGSTNQGGYGSFLVALSVMSDTNDPATRADDDIIKGYKDDDGKSGNDDRSMIKADDDAGLFERSMAAFQNIEADLNTIIQDILNDDDDASSSSSSLKHLKTEYYKLYKALQRSNDSERRLYNKYEHLKTEMKNNIIKVNTAIRLSEEDKDMIEDLKKETEKVWKMVEEADDNDMRSSNTMKALKNELNTLTRLMEEGVHLTLDGEVKVKSLEDDNDKLKDEITSLDNTSTEVIMRNNIIKDNVDKLVMDKASLSRDVRSIRNMIKDNQTESDKEDRRRHRVQSEVIRIGKKVVLRGEELNKQHANLNTVLDNLQKIEQELREDRRLHEKIIATNEETKDELNMLKEVFIKDTEGRIKAEDDCKGIENIICTTRNTLNIANHDRGKMENDIANLKLVKIKNDENRKILKDDKEKITSRVLELLNTIKTIRKLSNDDVSMVDELMGDRDVLNRSLVKIHYKGERESEEMRRIEMMKDGLQYETDNIKREVNDNNSKIQTLIKQRERFGLDLSTAYSKCMRGMEEVKIRDNRVTEAGKIIDEDNTRLSIQKGLYDDARAERNECCKKLRESEDEISSLKRKLKLMHHEIEELEEDVKAKDEAIMKECYQYNRISKSAASTRDELTKIRREQKEHEKHVQGSRGRVMELENEMKKVEEDKELMKRKYTTLVAERDVLGANLALIEELENPENTHRWRRLTGTDLNSVELEDKISELQRRLIKKCEELVDCDLVLQEKEQHKLQLHKLILLDDSDDVKEGSREDGDRGTWTAVDLAQEATDLQRELARKTKCMKSVAAELNMSYANVNELQDEIKLLYHQLAEAKEMYHEQRRRDDLDAKSNSITSK</sequence>
<dbReference type="SUPFAM" id="SSF46565">
    <property type="entry name" value="Chaperone J-domain"/>
    <property type="match status" value="1"/>
</dbReference>
<name>A0A7J6NEL1_PEROL</name>
<dbReference type="Gene3D" id="3.40.50.300">
    <property type="entry name" value="P-loop containing nucleotide triphosphate hydrolases"/>
    <property type="match status" value="1"/>
</dbReference>
<dbReference type="SMART" id="SM00175">
    <property type="entry name" value="RAB"/>
    <property type="match status" value="1"/>
</dbReference>
<feature type="coiled-coil region" evidence="2">
    <location>
        <begin position="911"/>
        <end position="959"/>
    </location>
</feature>
<keyword evidence="1 2" id="KW-0175">Coiled coil</keyword>
<dbReference type="Pfam" id="PF00071">
    <property type="entry name" value="Ras"/>
    <property type="match status" value="1"/>
</dbReference>
<feature type="region of interest" description="Disordered" evidence="3">
    <location>
        <begin position="1183"/>
        <end position="1202"/>
    </location>
</feature>
<dbReference type="Pfam" id="PF21771">
    <property type="entry name" value="CFAP58_CC"/>
    <property type="match status" value="1"/>
</dbReference>
<dbReference type="SMART" id="SM00173">
    <property type="entry name" value="RAS"/>
    <property type="match status" value="1"/>
</dbReference>
<dbReference type="PANTHER" id="PTHR32083">
    <property type="entry name" value="CILIA AND FLAGELLA-ASSOCIATED PROTEIN 58-RELATED"/>
    <property type="match status" value="1"/>
</dbReference>
<dbReference type="InterPro" id="IPR001806">
    <property type="entry name" value="Small_GTPase"/>
</dbReference>
<dbReference type="PRINTS" id="PR00625">
    <property type="entry name" value="JDOMAIN"/>
</dbReference>
<organism evidence="5 6">
    <name type="scientific">Perkinsus olseni</name>
    <name type="common">Perkinsus atlanticus</name>
    <dbReference type="NCBI Taxonomy" id="32597"/>
    <lineage>
        <taxon>Eukaryota</taxon>
        <taxon>Sar</taxon>
        <taxon>Alveolata</taxon>
        <taxon>Perkinsozoa</taxon>
        <taxon>Perkinsea</taxon>
        <taxon>Perkinsida</taxon>
        <taxon>Perkinsidae</taxon>
        <taxon>Perkinsus</taxon>
    </lineage>
</organism>
<evidence type="ECO:0000313" key="5">
    <source>
        <dbReference type="EMBL" id="KAF4682239.1"/>
    </source>
</evidence>
<proteinExistence type="predicted"/>
<dbReference type="InterPro" id="IPR049270">
    <property type="entry name" value="CFAP58_CC"/>
</dbReference>
<gene>
    <name evidence="5" type="ORF">FOZ60_010819</name>
</gene>
<dbReference type="CDD" id="cd06257">
    <property type="entry name" value="DnaJ"/>
    <property type="match status" value="1"/>
</dbReference>
<feature type="region of interest" description="Disordered" evidence="3">
    <location>
        <begin position="176"/>
        <end position="206"/>
    </location>
</feature>
<dbReference type="PRINTS" id="PR00449">
    <property type="entry name" value="RASTRNSFRMNG"/>
</dbReference>
<feature type="region of interest" description="Disordered" evidence="3">
    <location>
        <begin position="77"/>
        <end position="131"/>
    </location>
</feature>
<dbReference type="EMBL" id="JABANP010000448">
    <property type="protein sequence ID" value="KAF4682239.1"/>
    <property type="molecule type" value="Genomic_DNA"/>
</dbReference>
<evidence type="ECO:0000259" key="4">
    <source>
        <dbReference type="PROSITE" id="PS50076"/>
    </source>
</evidence>
<dbReference type="InterPro" id="IPR001623">
    <property type="entry name" value="DnaJ_domain"/>
</dbReference>
<feature type="coiled-coil region" evidence="2">
    <location>
        <begin position="656"/>
        <end position="693"/>
    </location>
</feature>
<dbReference type="Pfam" id="PF00226">
    <property type="entry name" value="DnaJ"/>
    <property type="match status" value="1"/>
</dbReference>
<feature type="compositionally biased region" description="Polar residues" evidence="3">
    <location>
        <begin position="111"/>
        <end position="122"/>
    </location>
</feature>
<dbReference type="Proteomes" id="UP000541610">
    <property type="component" value="Unassembled WGS sequence"/>
</dbReference>
<dbReference type="PROSITE" id="PS51421">
    <property type="entry name" value="RAS"/>
    <property type="match status" value="1"/>
</dbReference>
<dbReference type="OrthoDB" id="264785at2759"/>
<dbReference type="PANTHER" id="PTHR32083:SF0">
    <property type="entry name" value="CILIA AND FLAGELLA-ASSOCIATED PROTEIN 58"/>
    <property type="match status" value="1"/>
</dbReference>
<dbReference type="GO" id="GO:0005856">
    <property type="term" value="C:cytoskeleton"/>
    <property type="evidence" value="ECO:0007669"/>
    <property type="project" value="TreeGrafter"/>
</dbReference>
<dbReference type="Gene3D" id="1.10.287.110">
    <property type="entry name" value="DnaJ domain"/>
    <property type="match status" value="1"/>
</dbReference>
<dbReference type="SUPFAM" id="SSF52540">
    <property type="entry name" value="P-loop containing nucleoside triphosphate hydrolases"/>
    <property type="match status" value="1"/>
</dbReference>
<dbReference type="PROSITE" id="PS50076">
    <property type="entry name" value="DNAJ_2"/>
    <property type="match status" value="1"/>
</dbReference>
<feature type="region of interest" description="Disordered" evidence="3">
    <location>
        <begin position="345"/>
        <end position="365"/>
    </location>
</feature>
<feature type="compositionally biased region" description="Basic and acidic residues" evidence="3">
    <location>
        <begin position="1183"/>
        <end position="1194"/>
    </location>
</feature>
<feature type="coiled-coil region" evidence="2">
    <location>
        <begin position="995"/>
        <end position="1029"/>
    </location>
</feature>
<feature type="compositionally biased region" description="Basic and acidic residues" evidence="3">
    <location>
        <begin position="84"/>
        <end position="96"/>
    </location>
</feature>
<dbReference type="InterPro" id="IPR036869">
    <property type="entry name" value="J_dom_sf"/>
</dbReference>
<dbReference type="SMART" id="SM00271">
    <property type="entry name" value="DnaJ"/>
    <property type="match status" value="1"/>
</dbReference>
<evidence type="ECO:0000313" key="6">
    <source>
        <dbReference type="Proteomes" id="UP000541610"/>
    </source>
</evidence>
<evidence type="ECO:0000256" key="2">
    <source>
        <dbReference type="SAM" id="Coils"/>
    </source>
</evidence>
<comment type="caution">
    <text evidence="5">The sequence shown here is derived from an EMBL/GenBank/DDBJ whole genome shotgun (WGS) entry which is preliminary data.</text>
</comment>
<reference evidence="5 6" key="1">
    <citation type="submission" date="2020-04" db="EMBL/GenBank/DDBJ databases">
        <title>Perkinsus olseni comparative genomics.</title>
        <authorList>
            <person name="Bogema D.R."/>
        </authorList>
    </citation>
    <scope>NUCLEOTIDE SEQUENCE [LARGE SCALE GENOMIC DNA]</scope>
    <source>
        <strain evidence="5">00978-12</strain>
    </source>
</reference>
<dbReference type="AlphaFoldDB" id="A0A7J6NEL1"/>
<protein>
    <recommendedName>
        <fullName evidence="4">J domain-containing protein</fullName>
    </recommendedName>
</protein>